<keyword evidence="10" id="KW-1185">Reference proteome</keyword>
<dbReference type="GO" id="GO:0000981">
    <property type="term" value="F:DNA-binding transcription factor activity, RNA polymerase II-specific"/>
    <property type="evidence" value="ECO:0007669"/>
    <property type="project" value="InterPro"/>
</dbReference>
<dbReference type="PROSITE" id="PS00463">
    <property type="entry name" value="ZN2_CY6_FUNGAL_1"/>
    <property type="match status" value="1"/>
</dbReference>
<keyword evidence="5" id="KW-0804">Transcription</keyword>
<comment type="subcellular location">
    <subcellularLocation>
        <location evidence="1">Nucleus</location>
    </subcellularLocation>
</comment>
<dbReference type="STRING" id="1283841.A0A084Q8J2"/>
<gene>
    <name evidence="9" type="ORF">S40285_08418</name>
</gene>
<feature type="compositionally biased region" description="Polar residues" evidence="7">
    <location>
        <begin position="112"/>
        <end position="122"/>
    </location>
</feature>
<dbReference type="GO" id="GO:0006351">
    <property type="term" value="P:DNA-templated transcription"/>
    <property type="evidence" value="ECO:0007669"/>
    <property type="project" value="InterPro"/>
</dbReference>
<dbReference type="AlphaFoldDB" id="A0A084Q8J2"/>
<sequence length="596" mass="66737">MSSFSYPPDNPTTPATTPQGAPRPRQQLGSACEECRRKKSRCDRQQPTCGACLNAGIVCIMRNSCPPRGPKKGHLRELRSQIAALEARLNDHENGNSEQTDENKSDEDTDVRNSASTSTLKSTLPSDFSEINVSTTPISRPMSLVPLINVDTTMISPLQDAMSIGANLSPLVCTDLDQLYFDRVHQFCPMMQKFRYLSWSKQLGRSRQQICLQYTMWILAASLSSQFQLIRDQLYKEVRQLLDALDMDTAESGKRSLEQVQAWALLSIYEFISDDYQRGLVSAGRAFRLTQLLKLHEVDGGNVMTSDWINTESMRRTFWVVYTIDCFTSINERLPLTFHEHMIATRLPAPDAHFMSGRPITMSYLSEAMANVESDHGPESPMKLTISSFGNSVIIGTICGRTLIHRQKSAGMQPSAEKSGEEFCFRHQALDKMLAVQIKYLSVQVSASDEPNPMLVFVIMNAYMMVLILYEVIETVTSESTRPLLLEYKQQSLEAARELGSLATVLTRLSHFQIHPFAPIPLLLSARFCQAHHGACTTYDTLMGMIQPALQGLCNVNSLAKNGLRLLGLDPAPTTTDWSPFGTHWDTINWDDSTVQ</sequence>
<evidence type="ECO:0000256" key="4">
    <source>
        <dbReference type="ARBA" id="ARBA00023125"/>
    </source>
</evidence>
<feature type="region of interest" description="Disordered" evidence="7">
    <location>
        <begin position="89"/>
        <end position="122"/>
    </location>
</feature>
<dbReference type="GO" id="GO:0005634">
    <property type="term" value="C:nucleus"/>
    <property type="evidence" value="ECO:0007669"/>
    <property type="project" value="UniProtKB-SubCell"/>
</dbReference>
<dbReference type="Pfam" id="PF00172">
    <property type="entry name" value="Zn_clus"/>
    <property type="match status" value="1"/>
</dbReference>
<dbReference type="InterPro" id="IPR036864">
    <property type="entry name" value="Zn2-C6_fun-type_DNA-bd_sf"/>
</dbReference>
<evidence type="ECO:0000256" key="7">
    <source>
        <dbReference type="SAM" id="MobiDB-lite"/>
    </source>
</evidence>
<dbReference type="PANTHER" id="PTHR47338">
    <property type="entry name" value="ZN(II)2CYS6 TRANSCRIPTION FACTOR (EUROFUNG)-RELATED"/>
    <property type="match status" value="1"/>
</dbReference>
<dbReference type="EMBL" id="KL660939">
    <property type="protein sequence ID" value="KFA60277.1"/>
    <property type="molecule type" value="Genomic_DNA"/>
</dbReference>
<dbReference type="OrthoDB" id="3037908at2759"/>
<evidence type="ECO:0000259" key="8">
    <source>
        <dbReference type="PROSITE" id="PS50048"/>
    </source>
</evidence>
<feature type="region of interest" description="Disordered" evidence="7">
    <location>
        <begin position="1"/>
        <end position="26"/>
    </location>
</feature>
<dbReference type="PANTHER" id="PTHR47338:SF3">
    <property type="entry name" value="C6 FINGER DOMAIN TRANSCRIPTION FACTOR DBAA-RELATED"/>
    <property type="match status" value="1"/>
</dbReference>
<organism evidence="9 10">
    <name type="scientific">Stachybotrys chlorohalonatus (strain IBT 40285)</name>
    <dbReference type="NCBI Taxonomy" id="1283841"/>
    <lineage>
        <taxon>Eukaryota</taxon>
        <taxon>Fungi</taxon>
        <taxon>Dikarya</taxon>
        <taxon>Ascomycota</taxon>
        <taxon>Pezizomycotina</taxon>
        <taxon>Sordariomycetes</taxon>
        <taxon>Hypocreomycetidae</taxon>
        <taxon>Hypocreales</taxon>
        <taxon>Stachybotryaceae</taxon>
        <taxon>Stachybotrys</taxon>
    </lineage>
</organism>
<dbReference type="Pfam" id="PF04082">
    <property type="entry name" value="Fungal_trans"/>
    <property type="match status" value="1"/>
</dbReference>
<dbReference type="InterPro" id="IPR001138">
    <property type="entry name" value="Zn2Cys6_DnaBD"/>
</dbReference>
<reference evidence="9 10" key="1">
    <citation type="journal article" date="2014" name="BMC Genomics">
        <title>Comparative genome sequencing reveals chemotype-specific gene clusters in the toxigenic black mold Stachybotrys.</title>
        <authorList>
            <person name="Semeiks J."/>
            <person name="Borek D."/>
            <person name="Otwinowski Z."/>
            <person name="Grishin N.V."/>
        </authorList>
    </citation>
    <scope>NUCLEOTIDE SEQUENCE [LARGE SCALE GENOMIC DNA]</scope>
    <source>
        <strain evidence="9 10">IBT 40285</strain>
    </source>
</reference>
<keyword evidence="6" id="KW-0539">Nucleus</keyword>
<dbReference type="GO" id="GO:0003677">
    <property type="term" value="F:DNA binding"/>
    <property type="evidence" value="ECO:0007669"/>
    <property type="project" value="UniProtKB-KW"/>
</dbReference>
<keyword evidence="4" id="KW-0238">DNA-binding</keyword>
<keyword evidence="3" id="KW-0805">Transcription regulation</keyword>
<dbReference type="GO" id="GO:0008270">
    <property type="term" value="F:zinc ion binding"/>
    <property type="evidence" value="ECO:0007669"/>
    <property type="project" value="InterPro"/>
</dbReference>
<evidence type="ECO:0000313" key="9">
    <source>
        <dbReference type="EMBL" id="KFA60277.1"/>
    </source>
</evidence>
<dbReference type="InterPro" id="IPR007219">
    <property type="entry name" value="XnlR_reg_dom"/>
</dbReference>
<dbReference type="Gene3D" id="4.10.240.10">
    <property type="entry name" value="Zn(2)-C6 fungal-type DNA-binding domain"/>
    <property type="match status" value="1"/>
</dbReference>
<accession>A0A084Q8J2</accession>
<dbReference type="SMART" id="SM00906">
    <property type="entry name" value="Fungal_trans"/>
    <property type="match status" value="1"/>
</dbReference>
<evidence type="ECO:0000256" key="1">
    <source>
        <dbReference type="ARBA" id="ARBA00004123"/>
    </source>
</evidence>
<feature type="compositionally biased region" description="Low complexity" evidence="7">
    <location>
        <begin position="12"/>
        <end position="25"/>
    </location>
</feature>
<proteinExistence type="predicted"/>
<keyword evidence="2" id="KW-0479">Metal-binding</keyword>
<evidence type="ECO:0000313" key="10">
    <source>
        <dbReference type="Proteomes" id="UP000028524"/>
    </source>
</evidence>
<name>A0A084Q8J2_STAC4</name>
<dbReference type="OMA" id="DWINTES"/>
<dbReference type="InterPro" id="IPR050815">
    <property type="entry name" value="TF_fung"/>
</dbReference>
<evidence type="ECO:0000256" key="3">
    <source>
        <dbReference type="ARBA" id="ARBA00023015"/>
    </source>
</evidence>
<feature type="domain" description="Zn(2)-C6 fungal-type" evidence="8">
    <location>
        <begin position="31"/>
        <end position="61"/>
    </location>
</feature>
<evidence type="ECO:0000256" key="2">
    <source>
        <dbReference type="ARBA" id="ARBA00022723"/>
    </source>
</evidence>
<dbReference type="CDD" id="cd12148">
    <property type="entry name" value="fungal_TF_MHR"/>
    <property type="match status" value="1"/>
</dbReference>
<dbReference type="InParanoid" id="A0A084Q8J2"/>
<dbReference type="SUPFAM" id="SSF57701">
    <property type="entry name" value="Zn2/Cys6 DNA-binding domain"/>
    <property type="match status" value="1"/>
</dbReference>
<dbReference type="SMART" id="SM00066">
    <property type="entry name" value="GAL4"/>
    <property type="match status" value="1"/>
</dbReference>
<protein>
    <recommendedName>
        <fullName evidence="8">Zn(2)-C6 fungal-type domain-containing protein</fullName>
    </recommendedName>
</protein>
<dbReference type="Proteomes" id="UP000028524">
    <property type="component" value="Unassembled WGS sequence"/>
</dbReference>
<dbReference type="CDD" id="cd00067">
    <property type="entry name" value="GAL4"/>
    <property type="match status" value="1"/>
</dbReference>
<dbReference type="HOGENOM" id="CLU_011017_3_0_1"/>
<evidence type="ECO:0000256" key="5">
    <source>
        <dbReference type="ARBA" id="ARBA00023163"/>
    </source>
</evidence>
<evidence type="ECO:0000256" key="6">
    <source>
        <dbReference type="ARBA" id="ARBA00023242"/>
    </source>
</evidence>
<dbReference type="PROSITE" id="PS50048">
    <property type="entry name" value="ZN2_CY6_FUNGAL_2"/>
    <property type="match status" value="1"/>
</dbReference>